<name>K9K981_9CAUD</name>
<accession>K9K981</accession>
<sequence>MNSKEKIHFQTVQVISKELFHFQNVQTPLRSGKKNHFRIVQVGFYREPAQPLSPSYSPSPQKSREKFVAD</sequence>
<reference evidence="2 3" key="1">
    <citation type="submission" date="2011-03" db="EMBL/GenBank/DDBJ databases">
        <title>Broad host-range Felix-like Salmonella phage.</title>
        <authorList>
            <person name="Marti R."/>
            <person name="Loessner M.J."/>
            <person name="Klumpp J."/>
        </authorList>
    </citation>
    <scope>NUCLEOTIDE SEQUENCE [LARGE SCALE GENOMIC DNA]</scope>
</reference>
<feature type="region of interest" description="Disordered" evidence="1">
    <location>
        <begin position="48"/>
        <end position="70"/>
    </location>
</feature>
<evidence type="ECO:0000256" key="1">
    <source>
        <dbReference type="SAM" id="MobiDB-lite"/>
    </source>
</evidence>
<proteinExistence type="predicted"/>
<dbReference type="EMBL" id="JF461087">
    <property type="protein sequence ID" value="AEO97430.1"/>
    <property type="molecule type" value="Genomic_DNA"/>
</dbReference>
<evidence type="ECO:0000313" key="3">
    <source>
        <dbReference type="Proteomes" id="UP000011000"/>
    </source>
</evidence>
<feature type="compositionally biased region" description="Low complexity" evidence="1">
    <location>
        <begin position="48"/>
        <end position="61"/>
    </location>
</feature>
<evidence type="ECO:0000313" key="2">
    <source>
        <dbReference type="EMBL" id="AEO97430.1"/>
    </source>
</evidence>
<dbReference type="Proteomes" id="UP000011000">
    <property type="component" value="Segment"/>
</dbReference>
<organism evidence="2 3">
    <name type="scientific">Salmonella phage FO1a</name>
    <dbReference type="NCBI Taxonomy" id="1087480"/>
    <lineage>
        <taxon>Viruses</taxon>
        <taxon>Duplodnaviria</taxon>
        <taxon>Heunggongvirae</taxon>
        <taxon>Uroviricota</taxon>
        <taxon>Caudoviricetes</taxon>
        <taxon>Andersonviridae</taxon>
        <taxon>Ounavirinae</taxon>
        <taxon>Felixounavirus</taxon>
        <taxon>Felixounavirus felixO1</taxon>
    </lineage>
</organism>
<protein>
    <submittedName>
        <fullName evidence="2">Gp14</fullName>
    </submittedName>
</protein>